<dbReference type="RefSeq" id="WP_090841857.1">
    <property type="nucleotide sequence ID" value="NZ_FORM01000010.1"/>
</dbReference>
<dbReference type="GO" id="GO:0004553">
    <property type="term" value="F:hydrolase activity, hydrolyzing O-glycosyl compounds"/>
    <property type="evidence" value="ECO:0007669"/>
    <property type="project" value="UniProtKB-ARBA"/>
</dbReference>
<dbReference type="STRING" id="1144750.SAMN05443431_11038"/>
<reference evidence="5" key="1">
    <citation type="submission" date="2016-10" db="EMBL/GenBank/DDBJ databases">
        <authorList>
            <person name="Varghese N."/>
            <person name="Submissions S."/>
        </authorList>
    </citation>
    <scope>NUCLEOTIDE SEQUENCE [LARGE SCALE GENOMIC DNA]</scope>
    <source>
        <strain evidence="5">DSM 28881</strain>
    </source>
</reference>
<evidence type="ECO:0000313" key="5">
    <source>
        <dbReference type="Proteomes" id="UP000199559"/>
    </source>
</evidence>
<keyword evidence="4" id="KW-0456">Lyase</keyword>
<accession>A0A1I3SH89</accession>
<dbReference type="SUPFAM" id="SSF49899">
    <property type="entry name" value="Concanavalin A-like lectins/glucanases"/>
    <property type="match status" value="1"/>
</dbReference>
<dbReference type="AlphaFoldDB" id="A0A1I3SH89"/>
<protein>
    <submittedName>
        <fullName evidence="4">Alginate lyase</fullName>
    </submittedName>
</protein>
<proteinExistence type="predicted"/>
<dbReference type="Pfam" id="PF08787">
    <property type="entry name" value="Alginate_lyase2"/>
    <property type="match status" value="1"/>
</dbReference>
<organism evidence="4 5">
    <name type="scientific">Olleya namhaensis</name>
    <dbReference type="NCBI Taxonomy" id="1144750"/>
    <lineage>
        <taxon>Bacteria</taxon>
        <taxon>Pseudomonadati</taxon>
        <taxon>Bacteroidota</taxon>
        <taxon>Flavobacteriia</taxon>
        <taxon>Flavobacteriales</taxon>
        <taxon>Flavobacteriaceae</taxon>
    </lineage>
</organism>
<dbReference type="GO" id="GO:0005975">
    <property type="term" value="P:carbohydrate metabolic process"/>
    <property type="evidence" value="ECO:0007669"/>
    <property type="project" value="UniProtKB-ARBA"/>
</dbReference>
<sequence>MKKLQIHLLLMLVFCACSSDEQSVSTDTMSQPTLVNDNEPEDTDSDVDATTYADINFTNWKVTLPIDENNNGSPDEYQPSQLVNFGYQTLAPVMPYMYDDESDASLMFYTFPDISTSNSSFSRTELRELINPDSSSDNWTLLEGGEMVGRLKVTSVSENTQSSDDYHKVIVMQIHGVISPEDMSVHGFSSNNGPPLIKIYWKDGYVWSHKKSLIDEATSGDDLLETSNNTWADIKVNLGYVGNDAFDFRITASDAKIVVQLNTNTPHIYEDISLDKWPYQNYFKAGNYLTTTDADAFSYVKYYNLNVTH</sequence>
<feature type="compositionally biased region" description="Polar residues" evidence="1">
    <location>
        <begin position="25"/>
        <end position="36"/>
    </location>
</feature>
<dbReference type="InterPro" id="IPR014895">
    <property type="entry name" value="Alginate_lyase_2"/>
</dbReference>
<dbReference type="PROSITE" id="PS51257">
    <property type="entry name" value="PROKAR_LIPOPROTEIN"/>
    <property type="match status" value="1"/>
</dbReference>
<dbReference type="Gene3D" id="2.60.120.200">
    <property type="match status" value="1"/>
</dbReference>
<keyword evidence="2" id="KW-0732">Signal</keyword>
<name>A0A1I3SH89_9FLAO</name>
<evidence type="ECO:0000256" key="1">
    <source>
        <dbReference type="SAM" id="MobiDB-lite"/>
    </source>
</evidence>
<evidence type="ECO:0000259" key="3">
    <source>
        <dbReference type="Pfam" id="PF08787"/>
    </source>
</evidence>
<feature type="signal peptide" evidence="2">
    <location>
        <begin position="1"/>
        <end position="19"/>
    </location>
</feature>
<feature type="domain" description="Alginate lyase 2" evidence="3">
    <location>
        <begin position="55"/>
        <end position="309"/>
    </location>
</feature>
<dbReference type="InterPro" id="IPR013320">
    <property type="entry name" value="ConA-like_dom_sf"/>
</dbReference>
<evidence type="ECO:0000313" key="4">
    <source>
        <dbReference type="EMBL" id="SFJ57001.1"/>
    </source>
</evidence>
<keyword evidence="5" id="KW-1185">Reference proteome</keyword>
<evidence type="ECO:0000256" key="2">
    <source>
        <dbReference type="SAM" id="SignalP"/>
    </source>
</evidence>
<feature type="region of interest" description="Disordered" evidence="1">
    <location>
        <begin position="25"/>
        <end position="45"/>
    </location>
</feature>
<dbReference type="EMBL" id="FORM01000010">
    <property type="protein sequence ID" value="SFJ57001.1"/>
    <property type="molecule type" value="Genomic_DNA"/>
</dbReference>
<gene>
    <name evidence="4" type="ORF">SAMN05443431_11038</name>
</gene>
<feature type="chain" id="PRO_5011796288" evidence="2">
    <location>
        <begin position="20"/>
        <end position="309"/>
    </location>
</feature>
<dbReference type="GO" id="GO:0016829">
    <property type="term" value="F:lyase activity"/>
    <property type="evidence" value="ECO:0007669"/>
    <property type="project" value="UniProtKB-KW"/>
</dbReference>
<dbReference type="Proteomes" id="UP000199559">
    <property type="component" value="Unassembled WGS sequence"/>
</dbReference>